<organism evidence="4 5">
    <name type="scientific">Acer yangbiense</name>
    <dbReference type="NCBI Taxonomy" id="1000413"/>
    <lineage>
        <taxon>Eukaryota</taxon>
        <taxon>Viridiplantae</taxon>
        <taxon>Streptophyta</taxon>
        <taxon>Embryophyta</taxon>
        <taxon>Tracheophyta</taxon>
        <taxon>Spermatophyta</taxon>
        <taxon>Magnoliopsida</taxon>
        <taxon>eudicotyledons</taxon>
        <taxon>Gunneridae</taxon>
        <taxon>Pentapetalae</taxon>
        <taxon>rosids</taxon>
        <taxon>malvids</taxon>
        <taxon>Sapindales</taxon>
        <taxon>Sapindaceae</taxon>
        <taxon>Hippocastanoideae</taxon>
        <taxon>Acereae</taxon>
        <taxon>Acer</taxon>
    </lineage>
</organism>
<comment type="caution">
    <text evidence="4">The sequence shown here is derived from an EMBL/GenBank/DDBJ whole genome shotgun (WGS) entry which is preliminary data.</text>
</comment>
<gene>
    <name evidence="4" type="ORF">EZV62_004641</name>
</gene>
<dbReference type="InterPro" id="IPR040256">
    <property type="entry name" value="At4g02000-like"/>
</dbReference>
<feature type="domain" description="DUF4283" evidence="2">
    <location>
        <begin position="38"/>
        <end position="92"/>
    </location>
</feature>
<name>A0A5C7IML4_9ROSI</name>
<dbReference type="InterPro" id="IPR025558">
    <property type="entry name" value="DUF4283"/>
</dbReference>
<evidence type="ECO:0000313" key="4">
    <source>
        <dbReference type="EMBL" id="TXG69706.1"/>
    </source>
</evidence>
<keyword evidence="5" id="KW-1185">Reference proteome</keyword>
<dbReference type="Proteomes" id="UP000323000">
    <property type="component" value="Chromosome 2"/>
</dbReference>
<dbReference type="AlphaFoldDB" id="A0A5C7IML4"/>
<accession>A0A5C7IML4</accession>
<dbReference type="Pfam" id="PF14111">
    <property type="entry name" value="DUF4283"/>
    <property type="match status" value="1"/>
</dbReference>
<evidence type="ECO:0008006" key="6">
    <source>
        <dbReference type="Google" id="ProtNLM"/>
    </source>
</evidence>
<feature type="compositionally biased region" description="Basic and acidic residues" evidence="1">
    <location>
        <begin position="183"/>
        <end position="195"/>
    </location>
</feature>
<dbReference type="OrthoDB" id="1701901at2759"/>
<proteinExistence type="predicted"/>
<dbReference type="Pfam" id="PF14392">
    <property type="entry name" value="zf-CCHC_4"/>
    <property type="match status" value="1"/>
</dbReference>
<feature type="region of interest" description="Disordered" evidence="1">
    <location>
        <begin position="262"/>
        <end position="302"/>
    </location>
</feature>
<dbReference type="PANTHER" id="PTHR31286:SF180">
    <property type="entry name" value="OS10G0362600 PROTEIN"/>
    <property type="match status" value="1"/>
</dbReference>
<dbReference type="EMBL" id="VAHF01000002">
    <property type="protein sequence ID" value="TXG69706.1"/>
    <property type="molecule type" value="Genomic_DNA"/>
</dbReference>
<feature type="region of interest" description="Disordered" evidence="1">
    <location>
        <begin position="179"/>
        <end position="206"/>
    </location>
</feature>
<evidence type="ECO:0000259" key="3">
    <source>
        <dbReference type="Pfam" id="PF14392"/>
    </source>
</evidence>
<dbReference type="InterPro" id="IPR025836">
    <property type="entry name" value="Zn_knuckle_CX2CX4HX4C"/>
</dbReference>
<reference evidence="5" key="1">
    <citation type="journal article" date="2019" name="Gigascience">
        <title>De novo genome assembly of the endangered Acer yangbiense, a plant species with extremely small populations endemic to Yunnan Province, China.</title>
        <authorList>
            <person name="Yang J."/>
            <person name="Wariss H.M."/>
            <person name="Tao L."/>
            <person name="Zhang R."/>
            <person name="Yun Q."/>
            <person name="Hollingsworth P."/>
            <person name="Dao Z."/>
            <person name="Luo G."/>
            <person name="Guo H."/>
            <person name="Ma Y."/>
            <person name="Sun W."/>
        </authorList>
    </citation>
    <scope>NUCLEOTIDE SEQUENCE [LARGE SCALE GENOMIC DNA]</scope>
    <source>
        <strain evidence="5">cv. Malutang</strain>
    </source>
</reference>
<feature type="domain" description="Zinc knuckle CX2CX4HX4C" evidence="3">
    <location>
        <begin position="114"/>
        <end position="140"/>
    </location>
</feature>
<feature type="compositionally biased region" description="Polar residues" evidence="1">
    <location>
        <begin position="262"/>
        <end position="285"/>
    </location>
</feature>
<evidence type="ECO:0000259" key="2">
    <source>
        <dbReference type="Pfam" id="PF14111"/>
    </source>
</evidence>
<evidence type="ECO:0000256" key="1">
    <source>
        <dbReference type="SAM" id="MobiDB-lite"/>
    </source>
</evidence>
<sequence length="302" mass="33497">MSTQDISQLCKNLSLVDEDEAVLEIIEDATLDSVKDVDLCLVGKVLTGKKVNREAFKGLIEQIWSPFGQVEVELVANNIFMFYFNKQEDRNRAKLWRYQLIQGNVGLSKNEKITVVSLKYERLPEFCFTCGRVGHGIIECLDVEARKLALEGTPTKFGSWLKASNREKQYTRYNFQSYGSSSDRMKSNEGSKEGEGDGSISLRPDSLASLKGTSASVVAASNRKIAETLAPDGGTGTQSDEMCMDGLGNGPHVPHKTVGLQSKVKTPESLSGPNEKQISPAQNPKNLKKHCPYTRNKYHYHV</sequence>
<feature type="compositionally biased region" description="Basic residues" evidence="1">
    <location>
        <begin position="286"/>
        <end position="302"/>
    </location>
</feature>
<evidence type="ECO:0000313" key="5">
    <source>
        <dbReference type="Proteomes" id="UP000323000"/>
    </source>
</evidence>
<protein>
    <recommendedName>
        <fullName evidence="6">CCHC-type domain-containing protein</fullName>
    </recommendedName>
</protein>
<dbReference type="PANTHER" id="PTHR31286">
    <property type="entry name" value="GLYCINE-RICH CELL WALL STRUCTURAL PROTEIN 1.8-LIKE"/>
    <property type="match status" value="1"/>
</dbReference>